<keyword evidence="7" id="KW-0998">Cell outer membrane</keyword>
<sequence length="462" mass="51375">MIQRKPAMKYFKYGSSVLIACAISVSASAQKTITIREALDQALRNNLQVKQAVFQSSLSEEDVLQAKMDLYPSVSGTVQGSKNWGLSFDQTAGRLLNTSVTSGGASVTGNMLLFGGFQKVNQIKANKYQLLSNQTNVDKVKNDLVLQVVTKYLEALSNKDMATAAKQQVALSTEQLEAQKYNYEVGNKTLADLSQAKSQLATDELNLVTAQNAYDLSILDLKQLMEMNPVNDIALEKPPLPDVAKLVSSYVAEDIYQEAVQQYPDIKVAEYNTLVALKNIDIAKGGFYPQLSIGAGYGTNYSSQAAITEIINGVPITTYPSFGRQLDRNKNTNVFAQLSIPIFDNYRRNITLRKAKISYESAVNDERLAKNNLNKVVNQAVLDLRTAEKKYYSTQENFKSASDAFEVLKQRYDVGLANAVELSTQQTAKNKAEFDFIQARYDFIFRSKVIDFYLGRPITFNN</sequence>
<evidence type="ECO:0000256" key="7">
    <source>
        <dbReference type="ARBA" id="ARBA00023237"/>
    </source>
</evidence>
<dbReference type="InterPro" id="IPR051906">
    <property type="entry name" value="TolC-like"/>
</dbReference>
<dbReference type="GO" id="GO:0015562">
    <property type="term" value="F:efflux transmembrane transporter activity"/>
    <property type="evidence" value="ECO:0007669"/>
    <property type="project" value="InterPro"/>
</dbReference>
<keyword evidence="4" id="KW-1134">Transmembrane beta strand</keyword>
<keyword evidence="6" id="KW-0472">Membrane</keyword>
<protein>
    <submittedName>
        <fullName evidence="9">Outer membrane efflux protein</fullName>
    </submittedName>
</protein>
<feature type="signal peptide" evidence="8">
    <location>
        <begin position="1"/>
        <end position="29"/>
    </location>
</feature>
<dbReference type="Pfam" id="PF02321">
    <property type="entry name" value="OEP"/>
    <property type="match status" value="2"/>
</dbReference>
<accession>F4CAA5</accession>
<dbReference type="GO" id="GO:0009279">
    <property type="term" value="C:cell outer membrane"/>
    <property type="evidence" value="ECO:0007669"/>
    <property type="project" value="UniProtKB-SubCell"/>
</dbReference>
<evidence type="ECO:0000256" key="4">
    <source>
        <dbReference type="ARBA" id="ARBA00022452"/>
    </source>
</evidence>
<dbReference type="GO" id="GO:0015288">
    <property type="term" value="F:porin activity"/>
    <property type="evidence" value="ECO:0007669"/>
    <property type="project" value="TreeGrafter"/>
</dbReference>
<evidence type="ECO:0000256" key="3">
    <source>
        <dbReference type="ARBA" id="ARBA00022448"/>
    </source>
</evidence>
<evidence type="ECO:0000256" key="2">
    <source>
        <dbReference type="ARBA" id="ARBA00007613"/>
    </source>
</evidence>
<name>F4CAA5_SPHS2</name>
<dbReference type="InterPro" id="IPR003423">
    <property type="entry name" value="OMP_efflux"/>
</dbReference>
<evidence type="ECO:0000256" key="5">
    <source>
        <dbReference type="ARBA" id="ARBA00022692"/>
    </source>
</evidence>
<dbReference type="AlphaFoldDB" id="F4CAA5"/>
<dbReference type="GO" id="GO:1990281">
    <property type="term" value="C:efflux pump complex"/>
    <property type="evidence" value="ECO:0007669"/>
    <property type="project" value="TreeGrafter"/>
</dbReference>
<dbReference type="STRING" id="743722.Sph21_4138"/>
<dbReference type="eggNOG" id="COG1538">
    <property type="taxonomic scope" value="Bacteria"/>
</dbReference>
<evidence type="ECO:0000256" key="6">
    <source>
        <dbReference type="ARBA" id="ARBA00023136"/>
    </source>
</evidence>
<proteinExistence type="inferred from homology"/>
<dbReference type="HOGENOM" id="CLU_012817_11_0_10"/>
<dbReference type="PANTHER" id="PTHR30026:SF20">
    <property type="entry name" value="OUTER MEMBRANE PROTEIN TOLC"/>
    <property type="match status" value="1"/>
</dbReference>
<keyword evidence="3" id="KW-0813">Transport</keyword>
<comment type="subcellular location">
    <subcellularLocation>
        <location evidence="1">Cell outer membrane</location>
    </subcellularLocation>
</comment>
<comment type="similarity">
    <text evidence="2">Belongs to the outer membrane factor (OMF) (TC 1.B.17) family.</text>
</comment>
<dbReference type="PANTHER" id="PTHR30026">
    <property type="entry name" value="OUTER MEMBRANE PROTEIN TOLC"/>
    <property type="match status" value="1"/>
</dbReference>
<dbReference type="KEGG" id="shg:Sph21_4138"/>
<dbReference type="SUPFAM" id="SSF56954">
    <property type="entry name" value="Outer membrane efflux proteins (OEP)"/>
    <property type="match status" value="1"/>
</dbReference>
<evidence type="ECO:0000256" key="8">
    <source>
        <dbReference type="SAM" id="SignalP"/>
    </source>
</evidence>
<dbReference type="OrthoDB" id="9811587at2"/>
<evidence type="ECO:0000256" key="1">
    <source>
        <dbReference type="ARBA" id="ARBA00004442"/>
    </source>
</evidence>
<organism evidence="9">
    <name type="scientific">Sphingobacterium sp. (strain 21)</name>
    <dbReference type="NCBI Taxonomy" id="743722"/>
    <lineage>
        <taxon>Bacteria</taxon>
        <taxon>Pseudomonadati</taxon>
        <taxon>Bacteroidota</taxon>
        <taxon>Sphingobacteriia</taxon>
        <taxon>Sphingobacteriales</taxon>
        <taxon>Sphingobacteriaceae</taxon>
        <taxon>Sphingobacterium</taxon>
    </lineage>
</organism>
<gene>
    <name evidence="9" type="ordered locus">Sph21_4138</name>
</gene>
<keyword evidence="8" id="KW-0732">Signal</keyword>
<keyword evidence="5" id="KW-0812">Transmembrane</keyword>
<dbReference type="Gene3D" id="1.20.1600.10">
    <property type="entry name" value="Outer membrane efflux proteins (OEP)"/>
    <property type="match status" value="1"/>
</dbReference>
<evidence type="ECO:0000313" key="9">
    <source>
        <dbReference type="EMBL" id="ADZ80670.1"/>
    </source>
</evidence>
<feature type="chain" id="PRO_5003311254" evidence="8">
    <location>
        <begin position="30"/>
        <end position="462"/>
    </location>
</feature>
<dbReference type="PATRIC" id="fig|743722.3.peg.4410"/>
<dbReference type="EMBL" id="CP002584">
    <property type="protein sequence ID" value="ADZ80670.1"/>
    <property type="molecule type" value="Genomic_DNA"/>
</dbReference>
<reference evidence="9" key="1">
    <citation type="submission" date="2011-03" db="EMBL/GenBank/DDBJ databases">
        <title>Complete sequence of Sphingobacterium sp. 21.</title>
        <authorList>
            <consortium name="US DOE Joint Genome Institute"/>
            <person name="Lucas S."/>
            <person name="Copeland A."/>
            <person name="Lapidus A."/>
            <person name="Cheng J.-F."/>
            <person name="Goodwin L."/>
            <person name="Pitluck S."/>
            <person name="Davenport K."/>
            <person name="Detter J.C."/>
            <person name="Han C."/>
            <person name="Tapia R."/>
            <person name="Land M."/>
            <person name="Hauser L."/>
            <person name="Kyrpides N."/>
            <person name="Ivanova N."/>
            <person name="Ovchinnikova G."/>
            <person name="Pagani I."/>
            <person name="Siebers A.K."/>
            <person name="Allgaier M."/>
            <person name="Thelen M.P."/>
            <person name="Hugenholtz P."/>
            <person name="Woyke T."/>
        </authorList>
    </citation>
    <scope>NUCLEOTIDE SEQUENCE</scope>
    <source>
        <strain evidence="9">21</strain>
    </source>
</reference>